<name>A0A517LLG6_9PEZI</name>
<reference evidence="2 3" key="1">
    <citation type="submission" date="2019-07" db="EMBL/GenBank/DDBJ databases">
        <title>Finished genome of Venturia effusa.</title>
        <authorList>
            <person name="Young C.A."/>
            <person name="Cox M.P."/>
            <person name="Ganley A.R.D."/>
            <person name="David W.J."/>
        </authorList>
    </citation>
    <scope>NUCLEOTIDE SEQUENCE [LARGE SCALE GENOMIC DNA]</scope>
    <source>
        <strain evidence="3">albino</strain>
    </source>
</reference>
<feature type="signal peptide" evidence="1">
    <location>
        <begin position="1"/>
        <end position="18"/>
    </location>
</feature>
<accession>A0A517LLG6</accession>
<evidence type="ECO:0000313" key="3">
    <source>
        <dbReference type="Proteomes" id="UP000316270"/>
    </source>
</evidence>
<keyword evidence="1" id="KW-0732">Signal</keyword>
<dbReference type="OrthoDB" id="2096480at2759"/>
<keyword evidence="3" id="KW-1185">Reference proteome</keyword>
<sequence length="81" mass="9047">MWLLAMVQLGSAFHALGAFERREYSLDEELGFTEDPRGITLDEDDGLRDLQSNGIYDKIHTGIGQCMVNLNFIGGVRNDLS</sequence>
<gene>
    <name evidence="2" type="ORF">FKW77_004123</name>
</gene>
<evidence type="ECO:0000256" key="1">
    <source>
        <dbReference type="SAM" id="SignalP"/>
    </source>
</evidence>
<dbReference type="EMBL" id="CP042199">
    <property type="protein sequence ID" value="QDS76416.1"/>
    <property type="molecule type" value="Genomic_DNA"/>
</dbReference>
<protein>
    <submittedName>
        <fullName evidence="2">Uncharacterized protein</fullName>
    </submittedName>
</protein>
<proteinExistence type="predicted"/>
<dbReference type="Proteomes" id="UP000316270">
    <property type="component" value="Chromosome 15"/>
</dbReference>
<dbReference type="AlphaFoldDB" id="A0A517LLG6"/>
<evidence type="ECO:0000313" key="2">
    <source>
        <dbReference type="EMBL" id="QDS76416.1"/>
    </source>
</evidence>
<dbReference type="STRING" id="50376.A0A517LLG6"/>
<feature type="chain" id="PRO_5022234899" evidence="1">
    <location>
        <begin position="19"/>
        <end position="81"/>
    </location>
</feature>
<organism evidence="2 3">
    <name type="scientific">Venturia effusa</name>
    <dbReference type="NCBI Taxonomy" id="50376"/>
    <lineage>
        <taxon>Eukaryota</taxon>
        <taxon>Fungi</taxon>
        <taxon>Dikarya</taxon>
        <taxon>Ascomycota</taxon>
        <taxon>Pezizomycotina</taxon>
        <taxon>Dothideomycetes</taxon>
        <taxon>Pleosporomycetidae</taxon>
        <taxon>Venturiales</taxon>
        <taxon>Venturiaceae</taxon>
        <taxon>Venturia</taxon>
    </lineage>
</organism>